<feature type="transmembrane region" description="Helical" evidence="1">
    <location>
        <begin position="9"/>
        <end position="32"/>
    </location>
</feature>
<comment type="caution">
    <text evidence="2">The sequence shown here is derived from an EMBL/GenBank/DDBJ whole genome shotgun (WGS) entry which is preliminary data.</text>
</comment>
<dbReference type="EMBL" id="PDET01000007">
    <property type="protein sequence ID" value="PRD15223.1"/>
    <property type="molecule type" value="Genomic_DNA"/>
</dbReference>
<organism evidence="2 3">
    <name type="scientific">Pantoea coffeiphila</name>
    <dbReference type="NCBI Taxonomy" id="1465635"/>
    <lineage>
        <taxon>Bacteria</taxon>
        <taxon>Pseudomonadati</taxon>
        <taxon>Pseudomonadota</taxon>
        <taxon>Gammaproteobacteria</taxon>
        <taxon>Enterobacterales</taxon>
        <taxon>Erwiniaceae</taxon>
        <taxon>Pantoea</taxon>
    </lineage>
</organism>
<dbReference type="Proteomes" id="UP000239181">
    <property type="component" value="Unassembled WGS sequence"/>
</dbReference>
<keyword evidence="1" id="KW-0812">Transmembrane</keyword>
<evidence type="ECO:0000313" key="2">
    <source>
        <dbReference type="EMBL" id="PRD15223.1"/>
    </source>
</evidence>
<sequence>MTLTSRTKFFVRWGCIITISFIYIASVLVSVLDYGITRKYTDILNDKTITIEACNAVVNEFERYYDKLIDIAFFGYIISTVLILLIFRKVR</sequence>
<dbReference type="AlphaFoldDB" id="A0A2S9IBQ6"/>
<feature type="transmembrane region" description="Helical" evidence="1">
    <location>
        <begin position="68"/>
        <end position="87"/>
    </location>
</feature>
<name>A0A2S9IBQ6_9GAMM</name>
<reference evidence="2 3" key="1">
    <citation type="submission" date="2017-10" db="EMBL/GenBank/DDBJ databases">
        <title>Draft genome of two endophytic bacteria isolated from 'guarana' Paullinia cupana (Mart.) Ducke.</title>
        <authorList>
            <person name="Siqueira K.A."/>
            <person name="Liotti R.G."/>
            <person name="Mendes T.A."/>
            <person name="Soares M.A."/>
        </authorList>
    </citation>
    <scope>NUCLEOTIDE SEQUENCE [LARGE SCALE GENOMIC DNA]</scope>
    <source>
        <strain evidence="2 3">342</strain>
    </source>
</reference>
<evidence type="ECO:0000256" key="1">
    <source>
        <dbReference type="SAM" id="Phobius"/>
    </source>
</evidence>
<accession>A0A2S9IBQ6</accession>
<keyword evidence="1" id="KW-0472">Membrane</keyword>
<protein>
    <submittedName>
        <fullName evidence="2">Uncharacterized protein</fullName>
    </submittedName>
</protein>
<evidence type="ECO:0000313" key="3">
    <source>
        <dbReference type="Proteomes" id="UP000239181"/>
    </source>
</evidence>
<keyword evidence="3" id="KW-1185">Reference proteome</keyword>
<gene>
    <name evidence="2" type="ORF">CQW29_12220</name>
</gene>
<proteinExistence type="predicted"/>
<keyword evidence="1" id="KW-1133">Transmembrane helix</keyword>